<keyword evidence="1" id="KW-0732">Signal</keyword>
<evidence type="ECO:0000256" key="1">
    <source>
        <dbReference type="SAM" id="SignalP"/>
    </source>
</evidence>
<comment type="caution">
    <text evidence="2">The sequence shown here is derived from an EMBL/GenBank/DDBJ whole genome shotgun (WGS) entry which is preliminary data.</text>
</comment>
<dbReference type="OrthoDB" id="5514723at2"/>
<dbReference type="RefSeq" id="WP_155453994.1">
    <property type="nucleotide sequence ID" value="NZ_WNKX01000006.1"/>
</dbReference>
<keyword evidence="3" id="KW-1185">Reference proteome</keyword>
<name>A0A6L6QF79_9BURK</name>
<evidence type="ECO:0000313" key="3">
    <source>
        <dbReference type="Proteomes" id="UP000472320"/>
    </source>
</evidence>
<feature type="signal peptide" evidence="1">
    <location>
        <begin position="1"/>
        <end position="21"/>
    </location>
</feature>
<gene>
    <name evidence="2" type="ORF">GM658_10555</name>
</gene>
<dbReference type="PROSITE" id="PS51257">
    <property type="entry name" value="PROKAR_LIPOPROTEIN"/>
    <property type="match status" value="1"/>
</dbReference>
<dbReference type="Pfam" id="PF11745">
    <property type="entry name" value="DUF3304"/>
    <property type="match status" value="1"/>
</dbReference>
<reference evidence="2 3" key="1">
    <citation type="submission" date="2019-11" db="EMBL/GenBank/DDBJ databases">
        <title>Type strains purchased from KCTC, JCM and DSMZ.</title>
        <authorList>
            <person name="Lu H."/>
        </authorList>
    </citation>
    <scope>NUCLEOTIDE SEQUENCE [LARGE SCALE GENOMIC DNA]</scope>
    <source>
        <strain evidence="2 3">JCM 31587</strain>
    </source>
</reference>
<proteinExistence type="predicted"/>
<sequence>MKIPRTLLALVIALLATACNANSSNDTGKLAKKEKYGLTIVGYNYTSRYIDEFSVDGQGGGNLHVSGPNGGGGGLACCAAFWPAVKKATVTVRWQSDACRYLDSVDDDGTKHWLHHSWYKEREVPVTVHVNGEPAYMEIHIYPDDRVEAIVTDAISEPRLKLNKEREDRTEYSRCQNDKEPK</sequence>
<evidence type="ECO:0000313" key="2">
    <source>
        <dbReference type="EMBL" id="MTW11042.1"/>
    </source>
</evidence>
<protein>
    <submittedName>
        <fullName evidence="2">DUF3304 domain-containing protein</fullName>
    </submittedName>
</protein>
<dbReference type="Proteomes" id="UP000472320">
    <property type="component" value="Unassembled WGS sequence"/>
</dbReference>
<dbReference type="AlphaFoldDB" id="A0A6L6QF79"/>
<organism evidence="2 3">
    <name type="scientific">Massilia eburnea</name>
    <dbReference type="NCBI Taxonomy" id="1776165"/>
    <lineage>
        <taxon>Bacteria</taxon>
        <taxon>Pseudomonadati</taxon>
        <taxon>Pseudomonadota</taxon>
        <taxon>Betaproteobacteria</taxon>
        <taxon>Burkholderiales</taxon>
        <taxon>Oxalobacteraceae</taxon>
        <taxon>Telluria group</taxon>
        <taxon>Massilia</taxon>
    </lineage>
</organism>
<feature type="chain" id="PRO_5026914352" evidence="1">
    <location>
        <begin position="22"/>
        <end position="182"/>
    </location>
</feature>
<dbReference type="InterPro" id="IPR021733">
    <property type="entry name" value="DUF3304"/>
</dbReference>
<accession>A0A6L6QF79</accession>
<dbReference type="EMBL" id="WNKX01000006">
    <property type="protein sequence ID" value="MTW11042.1"/>
    <property type="molecule type" value="Genomic_DNA"/>
</dbReference>